<dbReference type="RefSeq" id="WP_345361411.1">
    <property type="nucleotide sequence ID" value="NZ_BAABHJ010000023.1"/>
</dbReference>
<feature type="coiled-coil region" evidence="1">
    <location>
        <begin position="30"/>
        <end position="84"/>
    </location>
</feature>
<reference evidence="3" key="1">
    <citation type="journal article" date="2019" name="Int. J. Syst. Evol. Microbiol.">
        <title>The Global Catalogue of Microorganisms (GCM) 10K type strain sequencing project: providing services to taxonomists for standard genome sequencing and annotation.</title>
        <authorList>
            <consortium name="The Broad Institute Genomics Platform"/>
            <consortium name="The Broad Institute Genome Sequencing Center for Infectious Disease"/>
            <person name="Wu L."/>
            <person name="Ma J."/>
        </authorList>
    </citation>
    <scope>NUCLEOTIDE SEQUENCE [LARGE SCALE GENOMIC DNA]</scope>
    <source>
        <strain evidence="3">JCM 17938</strain>
    </source>
</reference>
<comment type="caution">
    <text evidence="2">The sequence shown here is derived from an EMBL/GenBank/DDBJ whole genome shotgun (WGS) entry which is preliminary data.</text>
</comment>
<keyword evidence="3" id="KW-1185">Reference proteome</keyword>
<evidence type="ECO:0008006" key="4">
    <source>
        <dbReference type="Google" id="ProtNLM"/>
    </source>
</evidence>
<sequence length="120" mass="13015">MADKGQATDTEATQPAKLILKADRKLVAAHEAAADRVTAAERELAAAREAAAKDVEAAADFKAAAEAEVAAREARDALLEALRRQHKVVKETRGKRRAKEWELTVFGRILDLLGKLVSSR</sequence>
<evidence type="ECO:0000313" key="2">
    <source>
        <dbReference type="EMBL" id="GAA4613457.1"/>
    </source>
</evidence>
<evidence type="ECO:0000256" key="1">
    <source>
        <dbReference type="SAM" id="Coils"/>
    </source>
</evidence>
<evidence type="ECO:0000313" key="3">
    <source>
        <dbReference type="Proteomes" id="UP001500212"/>
    </source>
</evidence>
<protein>
    <recommendedName>
        <fullName evidence="4">ATP synthase F0 subunit B</fullName>
    </recommendedName>
</protein>
<proteinExistence type="predicted"/>
<gene>
    <name evidence="2" type="ORF">GCM10023195_58220</name>
</gene>
<dbReference type="EMBL" id="BAABHJ010000023">
    <property type="protein sequence ID" value="GAA4613457.1"/>
    <property type="molecule type" value="Genomic_DNA"/>
</dbReference>
<keyword evidence="1" id="KW-0175">Coiled coil</keyword>
<accession>A0ABP8TPL3</accession>
<name>A0ABP8TPL3_9ACTN</name>
<organism evidence="2 3">
    <name type="scientific">Actinoallomurus liliacearum</name>
    <dbReference type="NCBI Taxonomy" id="1080073"/>
    <lineage>
        <taxon>Bacteria</taxon>
        <taxon>Bacillati</taxon>
        <taxon>Actinomycetota</taxon>
        <taxon>Actinomycetes</taxon>
        <taxon>Streptosporangiales</taxon>
        <taxon>Thermomonosporaceae</taxon>
        <taxon>Actinoallomurus</taxon>
    </lineage>
</organism>
<dbReference type="Proteomes" id="UP001500212">
    <property type="component" value="Unassembled WGS sequence"/>
</dbReference>